<proteinExistence type="predicted"/>
<keyword evidence="2" id="KW-1185">Reference proteome</keyword>
<organism evidence="1 2">
    <name type="scientific">Piscibacillus salipiscarius</name>
    <dbReference type="NCBI Taxonomy" id="299480"/>
    <lineage>
        <taxon>Bacteria</taxon>
        <taxon>Bacillati</taxon>
        <taxon>Bacillota</taxon>
        <taxon>Bacilli</taxon>
        <taxon>Bacillales</taxon>
        <taxon>Bacillaceae</taxon>
        <taxon>Piscibacillus</taxon>
    </lineage>
</organism>
<gene>
    <name evidence="1" type="ORF">ACFSW4_07720</name>
</gene>
<dbReference type="RefSeq" id="WP_377328495.1">
    <property type="nucleotide sequence ID" value="NZ_JBHUMZ010000019.1"/>
</dbReference>
<evidence type="ECO:0000313" key="2">
    <source>
        <dbReference type="Proteomes" id="UP001597452"/>
    </source>
</evidence>
<reference evidence="2" key="1">
    <citation type="journal article" date="2019" name="Int. J. Syst. Evol. Microbiol.">
        <title>The Global Catalogue of Microorganisms (GCM) 10K type strain sequencing project: providing services to taxonomists for standard genome sequencing and annotation.</title>
        <authorList>
            <consortium name="The Broad Institute Genomics Platform"/>
            <consortium name="The Broad Institute Genome Sequencing Center for Infectious Disease"/>
            <person name="Wu L."/>
            <person name="Ma J."/>
        </authorList>
    </citation>
    <scope>NUCLEOTIDE SEQUENCE [LARGE SCALE GENOMIC DNA]</scope>
    <source>
        <strain evidence="2">TISTR 1571</strain>
    </source>
</reference>
<name>A0ABW5QA10_9BACI</name>
<comment type="caution">
    <text evidence="1">The sequence shown here is derived from an EMBL/GenBank/DDBJ whole genome shotgun (WGS) entry which is preliminary data.</text>
</comment>
<evidence type="ECO:0000313" key="1">
    <source>
        <dbReference type="EMBL" id="MFD2638746.1"/>
    </source>
</evidence>
<dbReference type="EMBL" id="JBHUMZ010000019">
    <property type="protein sequence ID" value="MFD2638746.1"/>
    <property type="molecule type" value="Genomic_DNA"/>
</dbReference>
<sequence length="90" mass="10656">MFPLKVLQEAKKHKKLFEKYWVHPFYLHLNSTDFYLVFFTRFYSKKSELIVSATTNEADQADYNRALEYLVFLLNNGASIVDNGNSRKKN</sequence>
<accession>A0ABW5QA10</accession>
<protein>
    <submittedName>
        <fullName evidence="1">Uncharacterized protein</fullName>
    </submittedName>
</protein>
<dbReference type="Proteomes" id="UP001597452">
    <property type="component" value="Unassembled WGS sequence"/>
</dbReference>